<dbReference type="InterPro" id="IPR011009">
    <property type="entry name" value="Kinase-like_dom_sf"/>
</dbReference>
<dbReference type="PANTHER" id="PTHR38248:SF2">
    <property type="entry name" value="FUNK1 11"/>
    <property type="match status" value="1"/>
</dbReference>
<organism evidence="3 4">
    <name type="scientific">Serendipita indica (strain DSM 11827)</name>
    <name type="common">Root endophyte fungus</name>
    <name type="synonym">Piriformospora indica</name>
    <dbReference type="NCBI Taxonomy" id="1109443"/>
    <lineage>
        <taxon>Eukaryota</taxon>
        <taxon>Fungi</taxon>
        <taxon>Dikarya</taxon>
        <taxon>Basidiomycota</taxon>
        <taxon>Agaricomycotina</taxon>
        <taxon>Agaricomycetes</taxon>
        <taxon>Sebacinales</taxon>
        <taxon>Serendipitaceae</taxon>
        <taxon>Serendipita</taxon>
    </lineage>
</organism>
<gene>
    <name evidence="3" type="ORF">PIIN_03218</name>
</gene>
<dbReference type="Pfam" id="PF17667">
    <property type="entry name" value="Pkinase_fungal"/>
    <property type="match status" value="1"/>
</dbReference>
<evidence type="ECO:0000313" key="4">
    <source>
        <dbReference type="Proteomes" id="UP000007148"/>
    </source>
</evidence>
<evidence type="ECO:0000313" key="3">
    <source>
        <dbReference type="EMBL" id="CCA69319.1"/>
    </source>
</evidence>
<reference evidence="3 4" key="1">
    <citation type="journal article" date="2011" name="PLoS Pathog.">
        <title>Endophytic Life Strategies Decoded by Genome and Transcriptome Analyses of the Mutualistic Root Symbiont Piriformospora indica.</title>
        <authorList>
            <person name="Zuccaro A."/>
            <person name="Lahrmann U."/>
            <person name="Guldener U."/>
            <person name="Langen G."/>
            <person name="Pfiffi S."/>
            <person name="Biedenkopf D."/>
            <person name="Wong P."/>
            <person name="Samans B."/>
            <person name="Grimm C."/>
            <person name="Basiewicz M."/>
            <person name="Murat C."/>
            <person name="Martin F."/>
            <person name="Kogel K.H."/>
        </authorList>
    </citation>
    <scope>NUCLEOTIDE SEQUENCE [LARGE SCALE GENOMIC DNA]</scope>
    <source>
        <strain evidence="3 4">DSM 11827</strain>
    </source>
</reference>
<evidence type="ECO:0000256" key="1">
    <source>
        <dbReference type="SAM" id="MobiDB-lite"/>
    </source>
</evidence>
<dbReference type="EMBL" id="CAFZ01000052">
    <property type="protein sequence ID" value="CCA69319.1"/>
    <property type="molecule type" value="Genomic_DNA"/>
</dbReference>
<feature type="domain" description="Fungal-type protein kinase" evidence="2">
    <location>
        <begin position="380"/>
        <end position="686"/>
    </location>
</feature>
<feature type="region of interest" description="Disordered" evidence="1">
    <location>
        <begin position="212"/>
        <end position="255"/>
    </location>
</feature>
<dbReference type="AlphaFoldDB" id="G4TDE0"/>
<protein>
    <recommendedName>
        <fullName evidence="2">Fungal-type protein kinase domain-containing protein</fullName>
    </recommendedName>
</protein>
<accession>G4TDE0</accession>
<feature type="region of interest" description="Disordered" evidence="1">
    <location>
        <begin position="54"/>
        <end position="73"/>
    </location>
</feature>
<dbReference type="eggNOG" id="ENOG502SQDH">
    <property type="taxonomic scope" value="Eukaryota"/>
</dbReference>
<dbReference type="PANTHER" id="PTHR38248">
    <property type="entry name" value="FUNK1 6"/>
    <property type="match status" value="1"/>
</dbReference>
<keyword evidence="4" id="KW-1185">Reference proteome</keyword>
<proteinExistence type="predicted"/>
<dbReference type="InterPro" id="IPR040976">
    <property type="entry name" value="Pkinase_fungal"/>
</dbReference>
<sequence length="711" mass="79993">MAQPPRSGQVSRIISSDVEKRVEIEVKPLLAFLLKKISSGGGPEPSLQKLLSKATEWTAREEEEEREGEKEEATWIATSSQLMDHNRDFTKAETEHDSYTPWISMTNVALAMFKDLEFDGVKKPGSPDIICIRADPHILRYVQNDTTVERKPDTVIVDKATAQSLYVPVQAEPMRWREIAAAIASAEKSRRVILGATLDWIDVLSCCEHKQSRNKRNRVPSLPRRSNPPRANHAHSSGGGDTNSSSSLTGPFKSQLKGFSNDGQHIYGLGVLLPDQNRALPKRVREQGDSEDENVNYKSLKKEAISSPRQTTSSPSYSMSKASDSAQLPVPSKVQNDLSNPFNQAAEYAIARLGASQAMTHAIGSVRAGKDYGTRETHVLTNSGDSFSIQWYDRHGILSTRPINVHTTSGLQLYLAFLFILQRFDLADWGMHPAFPPLPDMDRTDPNHADLVESLKNRIVTVGGKTFRLEGVRRKQWGIKGRSTSVVDCVELVEDEWPPRSCVIKVSFPEETRRREHEFLDHARKIAEAKPEIRENIPDYLAYEEYKETSSSDIRASVGQSTVGSRHMYAIVLLRLDKPIRELSGKQYWDVWWDCFDCHFALWKGGLHHRDISDGNLMYRTNMNGKIVGVLSDFDLSSLEGDKGHNSERTGTLPFMARDLLQPAGLEGRLQHKYEHDAEAFFWVAFIDTALYPRKSIEDLVKGSSSFLFNV</sequence>
<dbReference type="InParanoid" id="G4TDE0"/>
<dbReference type="HOGENOM" id="CLU_372587_0_0_1"/>
<dbReference type="Proteomes" id="UP000007148">
    <property type="component" value="Unassembled WGS sequence"/>
</dbReference>
<evidence type="ECO:0000259" key="2">
    <source>
        <dbReference type="Pfam" id="PF17667"/>
    </source>
</evidence>
<dbReference type="OrthoDB" id="5569250at2759"/>
<dbReference type="Gene3D" id="1.10.510.10">
    <property type="entry name" value="Transferase(Phosphotransferase) domain 1"/>
    <property type="match status" value="1"/>
</dbReference>
<feature type="region of interest" description="Disordered" evidence="1">
    <location>
        <begin position="283"/>
        <end position="328"/>
    </location>
</feature>
<name>G4TDE0_SERID</name>
<dbReference type="SUPFAM" id="SSF56112">
    <property type="entry name" value="Protein kinase-like (PK-like)"/>
    <property type="match status" value="1"/>
</dbReference>
<feature type="compositionally biased region" description="Polar residues" evidence="1">
    <location>
        <begin position="307"/>
        <end position="326"/>
    </location>
</feature>